<accession>A0A2J8NIZ8</accession>
<name>A0A2J8NIZ8_PANTR</name>
<reference evidence="2 3" key="1">
    <citation type="submission" date="2017-12" db="EMBL/GenBank/DDBJ databases">
        <title>High-resolution comparative analysis of great ape genomes.</title>
        <authorList>
            <person name="Pollen A."/>
            <person name="Hastie A."/>
            <person name="Hormozdiari F."/>
            <person name="Dougherty M."/>
            <person name="Liu R."/>
            <person name="Chaisson M."/>
            <person name="Hoppe E."/>
            <person name="Hill C."/>
            <person name="Pang A."/>
            <person name="Hillier L."/>
            <person name="Baker C."/>
            <person name="Armstrong J."/>
            <person name="Shendure J."/>
            <person name="Paten B."/>
            <person name="Wilson R."/>
            <person name="Chao H."/>
            <person name="Schneider V."/>
            <person name="Ventura M."/>
            <person name="Kronenberg Z."/>
            <person name="Murali S."/>
            <person name="Gordon D."/>
            <person name="Cantsilieris S."/>
            <person name="Munson K."/>
            <person name="Nelson B."/>
            <person name="Raja A."/>
            <person name="Underwood J."/>
            <person name="Diekhans M."/>
            <person name="Fiddes I."/>
            <person name="Haussler D."/>
            <person name="Eichler E."/>
        </authorList>
    </citation>
    <scope>NUCLEOTIDE SEQUENCE [LARGE SCALE GENOMIC DNA]</scope>
    <source>
        <strain evidence="2">Yerkes chimp pedigree #C0471</strain>
    </source>
</reference>
<dbReference type="EMBL" id="NBAG03000228">
    <property type="protein sequence ID" value="PNI71744.1"/>
    <property type="molecule type" value="Genomic_DNA"/>
</dbReference>
<protein>
    <submittedName>
        <fullName evidence="2">ARHGAP26 isoform 20</fullName>
    </submittedName>
</protein>
<organism evidence="2 3">
    <name type="scientific">Pan troglodytes</name>
    <name type="common">Chimpanzee</name>
    <dbReference type="NCBI Taxonomy" id="9598"/>
    <lineage>
        <taxon>Eukaryota</taxon>
        <taxon>Metazoa</taxon>
        <taxon>Chordata</taxon>
        <taxon>Craniata</taxon>
        <taxon>Vertebrata</taxon>
        <taxon>Euteleostomi</taxon>
        <taxon>Mammalia</taxon>
        <taxon>Eutheria</taxon>
        <taxon>Euarchontoglires</taxon>
        <taxon>Primates</taxon>
        <taxon>Haplorrhini</taxon>
        <taxon>Catarrhini</taxon>
        <taxon>Hominidae</taxon>
        <taxon>Pan</taxon>
    </lineage>
</organism>
<feature type="region of interest" description="Disordered" evidence="1">
    <location>
        <begin position="1"/>
        <end position="37"/>
    </location>
</feature>
<gene>
    <name evidence="2" type="ORF">CK820_G0009963</name>
</gene>
<dbReference type="Proteomes" id="UP000236370">
    <property type="component" value="Unassembled WGS sequence"/>
</dbReference>
<feature type="non-terminal residue" evidence="2">
    <location>
        <position position="1"/>
    </location>
</feature>
<dbReference type="AlphaFoldDB" id="A0A2J8NIZ8"/>
<evidence type="ECO:0000313" key="3">
    <source>
        <dbReference type="Proteomes" id="UP000236370"/>
    </source>
</evidence>
<comment type="caution">
    <text evidence="2">The sequence shown here is derived from an EMBL/GenBank/DDBJ whole genome shotgun (WGS) entry which is preliminary data.</text>
</comment>
<evidence type="ECO:0000313" key="2">
    <source>
        <dbReference type="EMBL" id="PNI71744.1"/>
    </source>
</evidence>
<sequence length="97" mass="10108">PNPSPTSPLSPSWPMFSAPSSPMPTSSTSSDSSPISTPFRKAKALYACKAEHDSELSFTAGTVFDNAECPSASTAIFTATPKLRAPPPLTWALPLAV</sequence>
<dbReference type="InterPro" id="IPR036028">
    <property type="entry name" value="SH3-like_dom_sf"/>
</dbReference>
<dbReference type="Gene3D" id="2.30.30.40">
    <property type="entry name" value="SH3 Domains"/>
    <property type="match status" value="1"/>
</dbReference>
<evidence type="ECO:0000256" key="1">
    <source>
        <dbReference type="SAM" id="MobiDB-lite"/>
    </source>
</evidence>
<dbReference type="SUPFAM" id="SSF50044">
    <property type="entry name" value="SH3-domain"/>
    <property type="match status" value="1"/>
</dbReference>
<feature type="compositionally biased region" description="Low complexity" evidence="1">
    <location>
        <begin position="9"/>
        <end position="37"/>
    </location>
</feature>
<proteinExistence type="predicted"/>